<dbReference type="RefSeq" id="WP_066678414.1">
    <property type="nucleotide sequence ID" value="NZ_CABMIZ010000043.1"/>
</dbReference>
<name>A0A9N7PJZ7_CLOSE</name>
<feature type="domain" description="YokE-like PH" evidence="2">
    <location>
        <begin position="36"/>
        <end position="125"/>
    </location>
</feature>
<proteinExistence type="predicted"/>
<dbReference type="InterPro" id="IPR018649">
    <property type="entry name" value="SHOCT"/>
</dbReference>
<gene>
    <name evidence="3" type="ORF">CP523_03090</name>
</gene>
<dbReference type="Proteomes" id="UP000280586">
    <property type="component" value="Chromosome"/>
</dbReference>
<reference evidence="3 4" key="1">
    <citation type="submission" date="2017-09" db="EMBL/GenBank/DDBJ databases">
        <authorList>
            <person name="Thomas P."/>
            <person name="Seyboldt C."/>
        </authorList>
    </citation>
    <scope>NUCLEOTIDE SEQUENCE [LARGE SCALE GENOMIC DNA]</scope>
    <source>
        <strain evidence="3 4">DSM 7534</strain>
    </source>
</reference>
<feature type="domain" description="SHOCT" evidence="1">
    <location>
        <begin position="149"/>
        <end position="176"/>
    </location>
</feature>
<dbReference type="Pfam" id="PF14470">
    <property type="entry name" value="bPH_3"/>
    <property type="match status" value="1"/>
</dbReference>
<protein>
    <recommendedName>
        <fullName evidence="5">YokE-like PH domain-containing protein</fullName>
    </recommendedName>
</protein>
<dbReference type="AlphaFoldDB" id="A0A9N7PJZ7"/>
<evidence type="ECO:0000259" key="2">
    <source>
        <dbReference type="Pfam" id="PF14470"/>
    </source>
</evidence>
<dbReference type="InterPro" id="IPR039519">
    <property type="entry name" value="YokE-like_PH"/>
</dbReference>
<dbReference type="GeneID" id="303559665"/>
<dbReference type="OrthoDB" id="2307739at2"/>
<dbReference type="Pfam" id="PF09851">
    <property type="entry name" value="SHOCT"/>
    <property type="match status" value="1"/>
</dbReference>
<evidence type="ECO:0008006" key="5">
    <source>
        <dbReference type="Google" id="ProtNLM"/>
    </source>
</evidence>
<evidence type="ECO:0000259" key="1">
    <source>
        <dbReference type="Pfam" id="PF09851"/>
    </source>
</evidence>
<sequence>MKQRALDIQVEISALNYKVEDEAIAEIQELPTVLGVDEHIKALTSGLIDKKTWLIVCTNKRVLMLDKGIIYGLELIDIPLDRINSISHCKGFLYGKISITDGTTTRTIENVPNITVSFFADAVNKEMEIYKQSKTTPLTQVANTKSAADELIKYKQLLDMGALTQEEFNVKKKELLGL</sequence>
<dbReference type="KEGG" id="csep:CP523_03090"/>
<dbReference type="EMBL" id="CP023671">
    <property type="protein sequence ID" value="AYE33522.1"/>
    <property type="molecule type" value="Genomic_DNA"/>
</dbReference>
<organism evidence="3 4">
    <name type="scientific">Clostridium septicum</name>
    <dbReference type="NCBI Taxonomy" id="1504"/>
    <lineage>
        <taxon>Bacteria</taxon>
        <taxon>Bacillati</taxon>
        <taxon>Bacillota</taxon>
        <taxon>Clostridia</taxon>
        <taxon>Eubacteriales</taxon>
        <taxon>Clostridiaceae</taxon>
        <taxon>Clostridium</taxon>
    </lineage>
</organism>
<accession>A0A9N7PJZ7</accession>
<evidence type="ECO:0000313" key="4">
    <source>
        <dbReference type="Proteomes" id="UP000280586"/>
    </source>
</evidence>
<evidence type="ECO:0000313" key="3">
    <source>
        <dbReference type="EMBL" id="AYE33522.1"/>
    </source>
</evidence>